<dbReference type="Gene3D" id="3.40.50.1820">
    <property type="entry name" value="alpha/beta hydrolase"/>
    <property type="match status" value="1"/>
</dbReference>
<evidence type="ECO:0000313" key="3">
    <source>
        <dbReference type="EMBL" id="KRM61491.1"/>
    </source>
</evidence>
<reference evidence="3 4" key="1">
    <citation type="journal article" date="2015" name="Genome Announc.">
        <title>Expanding the biotechnology potential of lactobacilli through comparative genomics of 213 strains and associated genera.</title>
        <authorList>
            <person name="Sun Z."/>
            <person name="Harris H.M."/>
            <person name="McCann A."/>
            <person name="Guo C."/>
            <person name="Argimon S."/>
            <person name="Zhang W."/>
            <person name="Yang X."/>
            <person name="Jeffery I.B."/>
            <person name="Cooney J.C."/>
            <person name="Kagawa T.F."/>
            <person name="Liu W."/>
            <person name="Song Y."/>
            <person name="Salvetti E."/>
            <person name="Wrobel A."/>
            <person name="Rasinkangas P."/>
            <person name="Parkhill J."/>
            <person name="Rea M.C."/>
            <person name="O'Sullivan O."/>
            <person name="Ritari J."/>
            <person name="Douillard F.P."/>
            <person name="Paul Ross R."/>
            <person name="Yang R."/>
            <person name="Briner A.E."/>
            <person name="Felis G.E."/>
            <person name="de Vos W.M."/>
            <person name="Barrangou R."/>
            <person name="Klaenhammer T.R."/>
            <person name="Caufield P.W."/>
            <person name="Cui Y."/>
            <person name="Zhang H."/>
            <person name="O'Toole P.W."/>
        </authorList>
    </citation>
    <scope>NUCLEOTIDE SEQUENCE [LARGE SCALE GENOMIC DNA]</scope>
    <source>
        <strain evidence="3 4">DSM 20634</strain>
    </source>
</reference>
<comment type="caution">
    <text evidence="3">The sequence shown here is derived from an EMBL/GenBank/DDBJ whole genome shotgun (WGS) entry which is preliminary data.</text>
</comment>
<dbReference type="GO" id="GO:0016787">
    <property type="term" value="F:hydrolase activity"/>
    <property type="evidence" value="ECO:0007669"/>
    <property type="project" value="UniProtKB-KW"/>
</dbReference>
<sequence>MDPRNDHQQLPAVIYVPGGSYTHIQTEQAENICLAFAARHYQCFVLRYSFEDEQTPLLPAPLIELGKSIALIRENAAQWQVDPSQIIPMGFSVGGHVVSLYNDYWRSDWVAKQTQATADQLKPNAAILGYPVIDLQMGFPDDQHRAHQWAGDDLDRFAAQKHVNDYNAPTFTWVTSDDPFVPVANSLAYSTALAAHNIAQELHIFRHGPHGMALATAATAWKPDADQPHVAHWLTLADEWLKETL</sequence>
<dbReference type="STRING" id="1423813.FC26_GL001566"/>
<dbReference type="PANTHER" id="PTHR48081">
    <property type="entry name" value="AB HYDROLASE SUPERFAMILY PROTEIN C4A8.06C"/>
    <property type="match status" value="1"/>
</dbReference>
<evidence type="ECO:0000256" key="1">
    <source>
        <dbReference type="ARBA" id="ARBA00022801"/>
    </source>
</evidence>
<evidence type="ECO:0000313" key="4">
    <source>
        <dbReference type="Proteomes" id="UP000051733"/>
    </source>
</evidence>
<dbReference type="Proteomes" id="UP000051733">
    <property type="component" value="Unassembled WGS sequence"/>
</dbReference>
<feature type="domain" description="BD-FAE-like" evidence="2">
    <location>
        <begin position="3"/>
        <end position="192"/>
    </location>
</feature>
<accession>A0A0R2AES7</accession>
<keyword evidence="4" id="KW-1185">Reference proteome</keyword>
<protein>
    <submittedName>
        <fullName evidence="3">Lipase esterase</fullName>
    </submittedName>
</protein>
<organism evidence="3 4">
    <name type="scientific">Paucilactobacillus vaccinostercus DSM 20634</name>
    <dbReference type="NCBI Taxonomy" id="1423813"/>
    <lineage>
        <taxon>Bacteria</taxon>
        <taxon>Bacillati</taxon>
        <taxon>Bacillota</taxon>
        <taxon>Bacilli</taxon>
        <taxon>Lactobacillales</taxon>
        <taxon>Lactobacillaceae</taxon>
        <taxon>Paucilactobacillus</taxon>
    </lineage>
</organism>
<dbReference type="SUPFAM" id="SSF53474">
    <property type="entry name" value="alpha/beta-Hydrolases"/>
    <property type="match status" value="1"/>
</dbReference>
<gene>
    <name evidence="3" type="ORF">FC26_GL001566</name>
</gene>
<proteinExistence type="predicted"/>
<dbReference type="Pfam" id="PF20434">
    <property type="entry name" value="BD-FAE"/>
    <property type="match status" value="1"/>
</dbReference>
<dbReference type="InterPro" id="IPR029058">
    <property type="entry name" value="AB_hydrolase_fold"/>
</dbReference>
<dbReference type="PANTHER" id="PTHR48081:SF6">
    <property type="entry name" value="PEPTIDASE S9 PROLYL OLIGOPEPTIDASE CATALYTIC DOMAIN-CONTAINING PROTEIN"/>
    <property type="match status" value="1"/>
</dbReference>
<dbReference type="InterPro" id="IPR049492">
    <property type="entry name" value="BD-FAE-like_dom"/>
</dbReference>
<dbReference type="InterPro" id="IPR050300">
    <property type="entry name" value="GDXG_lipolytic_enzyme"/>
</dbReference>
<dbReference type="EMBL" id="AYYY01000025">
    <property type="protein sequence ID" value="KRM61491.1"/>
    <property type="molecule type" value="Genomic_DNA"/>
</dbReference>
<dbReference type="PATRIC" id="fig|1423813.3.peg.1592"/>
<evidence type="ECO:0000259" key="2">
    <source>
        <dbReference type="Pfam" id="PF20434"/>
    </source>
</evidence>
<keyword evidence="1" id="KW-0378">Hydrolase</keyword>
<dbReference type="AlphaFoldDB" id="A0A0R2AES7"/>
<name>A0A0R2AES7_9LACO</name>